<feature type="DNA-binding region" description="OmpR/PhoB-type" evidence="3">
    <location>
        <begin position="124"/>
        <end position="218"/>
    </location>
</feature>
<accession>A0ABZ0AWA6</accession>
<evidence type="ECO:0000313" key="7">
    <source>
        <dbReference type="Proteomes" id="UP001302257"/>
    </source>
</evidence>
<dbReference type="PROSITE" id="PS50110">
    <property type="entry name" value="RESPONSE_REGULATORY"/>
    <property type="match status" value="1"/>
</dbReference>
<organism evidence="6 7">
    <name type="scientific">Rhodoferax mekongensis</name>
    <dbReference type="NCBI Taxonomy" id="3068341"/>
    <lineage>
        <taxon>Bacteria</taxon>
        <taxon>Pseudomonadati</taxon>
        <taxon>Pseudomonadota</taxon>
        <taxon>Betaproteobacteria</taxon>
        <taxon>Burkholderiales</taxon>
        <taxon>Comamonadaceae</taxon>
        <taxon>Rhodoferax</taxon>
    </lineage>
</organism>
<keyword evidence="1 3" id="KW-0238">DNA-binding</keyword>
<dbReference type="Proteomes" id="UP001302257">
    <property type="component" value="Chromosome"/>
</dbReference>
<dbReference type="InterPro" id="IPR011006">
    <property type="entry name" value="CheY-like_superfamily"/>
</dbReference>
<evidence type="ECO:0000256" key="1">
    <source>
        <dbReference type="ARBA" id="ARBA00023125"/>
    </source>
</evidence>
<feature type="domain" description="Response regulatory" evidence="4">
    <location>
        <begin position="2"/>
        <end position="116"/>
    </location>
</feature>
<proteinExistence type="predicted"/>
<dbReference type="EMBL" id="CP132507">
    <property type="protein sequence ID" value="WNO03929.1"/>
    <property type="molecule type" value="Genomic_DNA"/>
</dbReference>
<dbReference type="SMART" id="SM00862">
    <property type="entry name" value="Trans_reg_C"/>
    <property type="match status" value="1"/>
</dbReference>
<dbReference type="PROSITE" id="PS51755">
    <property type="entry name" value="OMPR_PHOB"/>
    <property type="match status" value="1"/>
</dbReference>
<name>A0ABZ0AWA6_9BURK</name>
<evidence type="ECO:0000259" key="4">
    <source>
        <dbReference type="PROSITE" id="PS50110"/>
    </source>
</evidence>
<feature type="modified residue" description="4-aspartylphosphate" evidence="2">
    <location>
        <position position="51"/>
    </location>
</feature>
<evidence type="ECO:0000313" key="6">
    <source>
        <dbReference type="EMBL" id="WNO03929.1"/>
    </source>
</evidence>
<dbReference type="InterPro" id="IPR036388">
    <property type="entry name" value="WH-like_DNA-bd_sf"/>
</dbReference>
<dbReference type="InterPro" id="IPR001867">
    <property type="entry name" value="OmpR/PhoB-type_DNA-bd"/>
</dbReference>
<dbReference type="Gene3D" id="3.40.50.2300">
    <property type="match status" value="1"/>
</dbReference>
<dbReference type="SUPFAM" id="SSF52172">
    <property type="entry name" value="CheY-like"/>
    <property type="match status" value="1"/>
</dbReference>
<dbReference type="CDD" id="cd00383">
    <property type="entry name" value="trans_reg_C"/>
    <property type="match status" value="1"/>
</dbReference>
<sequence length="218" mass="24188">MHLLLIEDDLDLGKALQQALHAEGFTSTWVRRVTDCPEWTPDSPFKCVLLDLTLPDGDGIDLIRKWRQQKLVTPIVVITARSALETRLEALNQGADDFVIKPFATAELVARIQAVCRRSSQQAGSIWTFGDLEIEPRVHKAYIAGVPLDLSPREFRILLELAREPGSVVSKSSLANRLEPLGTPLDFTAIEVHVSNLRKKIGSARVKTVRGVGYMIAI</sequence>
<evidence type="ECO:0000259" key="5">
    <source>
        <dbReference type="PROSITE" id="PS51755"/>
    </source>
</evidence>
<dbReference type="Gene3D" id="1.10.10.10">
    <property type="entry name" value="Winged helix-like DNA-binding domain superfamily/Winged helix DNA-binding domain"/>
    <property type="match status" value="1"/>
</dbReference>
<dbReference type="InterPro" id="IPR039420">
    <property type="entry name" value="WalR-like"/>
</dbReference>
<dbReference type="PANTHER" id="PTHR48111:SF36">
    <property type="entry name" value="TRANSCRIPTIONAL REGULATORY PROTEIN CUTR"/>
    <property type="match status" value="1"/>
</dbReference>
<evidence type="ECO:0000256" key="3">
    <source>
        <dbReference type="PROSITE-ProRule" id="PRU01091"/>
    </source>
</evidence>
<keyword evidence="7" id="KW-1185">Reference proteome</keyword>
<dbReference type="Pfam" id="PF00486">
    <property type="entry name" value="Trans_reg_C"/>
    <property type="match status" value="1"/>
</dbReference>
<keyword evidence="2" id="KW-0597">Phosphoprotein</keyword>
<dbReference type="InterPro" id="IPR001789">
    <property type="entry name" value="Sig_transdc_resp-reg_receiver"/>
</dbReference>
<protein>
    <submittedName>
        <fullName evidence="6">Response regulator transcription factor</fullName>
    </submittedName>
</protein>
<dbReference type="RefSeq" id="WP_313866800.1">
    <property type="nucleotide sequence ID" value="NZ_CP132507.1"/>
</dbReference>
<gene>
    <name evidence="6" type="ORF">RAN89_13540</name>
</gene>
<reference evidence="6 7" key="1">
    <citation type="submission" date="2023-08" db="EMBL/GenBank/DDBJ databases">
        <title>Rhodoferax potami sp. nov. and Rhodoferax mekongensis sp. nov., isolated from the Mekong River in Thailand.</title>
        <authorList>
            <person name="Kitikhun S."/>
            <person name="Charoenyingcharoen P."/>
            <person name="Siriarchawattana P."/>
            <person name="Likhitrattanapisal S."/>
            <person name="Nilsakha T."/>
            <person name="Chanpet A."/>
            <person name="Rattanawaree P."/>
            <person name="Ingsriswang S."/>
        </authorList>
    </citation>
    <scope>NUCLEOTIDE SEQUENCE [LARGE SCALE GENOMIC DNA]</scope>
    <source>
        <strain evidence="6 7">TBRC 17307</strain>
    </source>
</reference>
<dbReference type="Pfam" id="PF00072">
    <property type="entry name" value="Response_reg"/>
    <property type="match status" value="1"/>
</dbReference>
<evidence type="ECO:0000256" key="2">
    <source>
        <dbReference type="PROSITE-ProRule" id="PRU00169"/>
    </source>
</evidence>
<dbReference type="SMART" id="SM00448">
    <property type="entry name" value="REC"/>
    <property type="match status" value="1"/>
</dbReference>
<dbReference type="PANTHER" id="PTHR48111">
    <property type="entry name" value="REGULATOR OF RPOS"/>
    <property type="match status" value="1"/>
</dbReference>
<feature type="domain" description="OmpR/PhoB-type" evidence="5">
    <location>
        <begin position="124"/>
        <end position="218"/>
    </location>
</feature>